<organism evidence="1 2">
    <name type="scientific">Ilex paraguariensis</name>
    <name type="common">yerba mate</name>
    <dbReference type="NCBI Taxonomy" id="185542"/>
    <lineage>
        <taxon>Eukaryota</taxon>
        <taxon>Viridiplantae</taxon>
        <taxon>Streptophyta</taxon>
        <taxon>Embryophyta</taxon>
        <taxon>Tracheophyta</taxon>
        <taxon>Spermatophyta</taxon>
        <taxon>Magnoliopsida</taxon>
        <taxon>eudicotyledons</taxon>
        <taxon>Gunneridae</taxon>
        <taxon>Pentapetalae</taxon>
        <taxon>asterids</taxon>
        <taxon>campanulids</taxon>
        <taxon>Aquifoliales</taxon>
        <taxon>Aquifoliaceae</taxon>
        <taxon>Ilex</taxon>
    </lineage>
</organism>
<comment type="caution">
    <text evidence="1">The sequence shown here is derived from an EMBL/GenBank/DDBJ whole genome shotgun (WGS) entry which is preliminary data.</text>
</comment>
<gene>
    <name evidence="1" type="ORF">ILEXP_LOCUS10979</name>
</gene>
<keyword evidence="2" id="KW-1185">Reference proteome</keyword>
<dbReference type="InterPro" id="IPR036396">
    <property type="entry name" value="Cyt_P450_sf"/>
</dbReference>
<dbReference type="PANTHER" id="PTHR24299">
    <property type="entry name" value="CYTOCHROME P450 FAMILY 1"/>
    <property type="match status" value="1"/>
</dbReference>
<dbReference type="Proteomes" id="UP001642360">
    <property type="component" value="Unassembled WGS sequence"/>
</dbReference>
<accession>A0ABC8RE86</accession>
<reference evidence="1 2" key="1">
    <citation type="submission" date="2024-02" db="EMBL/GenBank/DDBJ databases">
        <authorList>
            <person name="Vignale AGUSTIN F."/>
            <person name="Sosa J E."/>
            <person name="Modenutti C."/>
        </authorList>
    </citation>
    <scope>NUCLEOTIDE SEQUENCE [LARGE SCALE GENOMIC DNA]</scope>
</reference>
<dbReference type="SUPFAM" id="SSF48264">
    <property type="entry name" value="Cytochrome P450"/>
    <property type="match status" value="1"/>
</dbReference>
<protein>
    <submittedName>
        <fullName evidence="1">Uncharacterized protein</fullName>
    </submittedName>
</protein>
<feature type="non-terminal residue" evidence="1">
    <location>
        <position position="1"/>
    </location>
</feature>
<name>A0ABC8RE86_9AQUA</name>
<sequence length="83" mass="9310">NKSKPIGNKSKLPLPPGPKPWPIVGNLPEMLSNKPYPPWIHNLMDEMNTEIACIRLGNVHVITVTSPELGREFLKNQDAIFLI</sequence>
<evidence type="ECO:0000313" key="2">
    <source>
        <dbReference type="Proteomes" id="UP001642360"/>
    </source>
</evidence>
<dbReference type="EMBL" id="CAUOFW020001282">
    <property type="protein sequence ID" value="CAK9143279.1"/>
    <property type="molecule type" value="Genomic_DNA"/>
</dbReference>
<dbReference type="AlphaFoldDB" id="A0ABC8RE86"/>
<proteinExistence type="predicted"/>
<dbReference type="Gene3D" id="1.10.630.10">
    <property type="entry name" value="Cytochrome P450"/>
    <property type="match status" value="1"/>
</dbReference>
<evidence type="ECO:0000313" key="1">
    <source>
        <dbReference type="EMBL" id="CAK9143279.1"/>
    </source>
</evidence>
<dbReference type="PANTHER" id="PTHR24299:SF52">
    <property type="entry name" value="CYTOCHROME P450"/>
    <property type="match status" value="1"/>
</dbReference>